<dbReference type="AlphaFoldDB" id="A0A1H9ULS0"/>
<keyword evidence="7" id="KW-1185">Reference proteome</keyword>
<evidence type="ECO:0000256" key="1">
    <source>
        <dbReference type="ARBA" id="ARBA00023015"/>
    </source>
</evidence>
<reference evidence="7" key="1">
    <citation type="submission" date="2016-10" db="EMBL/GenBank/DDBJ databases">
        <authorList>
            <person name="Varghese N."/>
            <person name="Submissions S."/>
        </authorList>
    </citation>
    <scope>NUCLEOTIDE SEQUENCE [LARGE SCALE GENOMIC DNA]</scope>
    <source>
        <strain evidence="7">DSM 44260</strain>
    </source>
</reference>
<dbReference type="RefSeq" id="WP_177215626.1">
    <property type="nucleotide sequence ID" value="NZ_FOGI01000007.1"/>
</dbReference>
<keyword evidence="3" id="KW-0804">Transcription</keyword>
<dbReference type="Gene3D" id="1.10.357.10">
    <property type="entry name" value="Tetracycline Repressor, domain 2"/>
    <property type="match status" value="1"/>
</dbReference>
<dbReference type="SUPFAM" id="SSF46689">
    <property type="entry name" value="Homeodomain-like"/>
    <property type="match status" value="1"/>
</dbReference>
<evidence type="ECO:0000259" key="5">
    <source>
        <dbReference type="Pfam" id="PF16925"/>
    </source>
</evidence>
<proteinExistence type="predicted"/>
<evidence type="ECO:0000256" key="2">
    <source>
        <dbReference type="ARBA" id="ARBA00023125"/>
    </source>
</evidence>
<dbReference type="InterPro" id="IPR036271">
    <property type="entry name" value="Tet_transcr_reg_TetR-rel_C_sf"/>
</dbReference>
<evidence type="ECO:0000259" key="4">
    <source>
        <dbReference type="Pfam" id="PF00440"/>
    </source>
</evidence>
<dbReference type="InterPro" id="IPR001647">
    <property type="entry name" value="HTH_TetR"/>
</dbReference>
<dbReference type="Pfam" id="PF16925">
    <property type="entry name" value="TetR_C_13"/>
    <property type="match status" value="1"/>
</dbReference>
<protein>
    <submittedName>
        <fullName evidence="6">Transcriptional regulator, TetR family</fullName>
    </submittedName>
</protein>
<evidence type="ECO:0000313" key="7">
    <source>
        <dbReference type="Proteomes" id="UP000199051"/>
    </source>
</evidence>
<name>A0A1H9ULS0_9PSEU</name>
<dbReference type="PANTHER" id="PTHR47506">
    <property type="entry name" value="TRANSCRIPTIONAL REGULATORY PROTEIN"/>
    <property type="match status" value="1"/>
</dbReference>
<organism evidence="6 7">
    <name type="scientific">Actinokineospora terrae</name>
    <dbReference type="NCBI Taxonomy" id="155974"/>
    <lineage>
        <taxon>Bacteria</taxon>
        <taxon>Bacillati</taxon>
        <taxon>Actinomycetota</taxon>
        <taxon>Actinomycetes</taxon>
        <taxon>Pseudonocardiales</taxon>
        <taxon>Pseudonocardiaceae</taxon>
        <taxon>Actinokineospora</taxon>
    </lineage>
</organism>
<feature type="domain" description="Tetracyclin repressor-like C-terminal" evidence="5">
    <location>
        <begin position="83"/>
        <end position="191"/>
    </location>
</feature>
<dbReference type="Proteomes" id="UP000199051">
    <property type="component" value="Unassembled WGS sequence"/>
</dbReference>
<evidence type="ECO:0000256" key="3">
    <source>
        <dbReference type="ARBA" id="ARBA00023163"/>
    </source>
</evidence>
<sequence>MDGRHARGVHTRRVTLARAVDIATVDGLEGLTLGRLAAELQLSKSGIFAHFGSKEELQLATISFAEEVFTEHVLRPAFQAPRGRPRLLALFDRWMDFSRARVFAGGCFFTAVMAEFDAREGRVYDVVVRWSRVWNELLGRLISECVEEGHLPEGVDVDQLVFELSALGRAANHDSLLTREDSHYDRATTAVRTRLGASG</sequence>
<evidence type="ECO:0000313" key="6">
    <source>
        <dbReference type="EMBL" id="SES10248.1"/>
    </source>
</evidence>
<keyword evidence="1" id="KW-0805">Transcription regulation</keyword>
<dbReference type="PANTHER" id="PTHR47506:SF6">
    <property type="entry name" value="HTH-TYPE TRANSCRIPTIONAL REPRESSOR NEMR"/>
    <property type="match status" value="1"/>
</dbReference>
<dbReference type="GO" id="GO:0003677">
    <property type="term" value="F:DNA binding"/>
    <property type="evidence" value="ECO:0007669"/>
    <property type="project" value="UniProtKB-KW"/>
</dbReference>
<dbReference type="InterPro" id="IPR011075">
    <property type="entry name" value="TetR_C"/>
</dbReference>
<dbReference type="InterPro" id="IPR009057">
    <property type="entry name" value="Homeodomain-like_sf"/>
</dbReference>
<accession>A0A1H9ULS0</accession>
<dbReference type="EMBL" id="FOGI01000007">
    <property type="protein sequence ID" value="SES10248.1"/>
    <property type="molecule type" value="Genomic_DNA"/>
</dbReference>
<dbReference type="Pfam" id="PF00440">
    <property type="entry name" value="TetR_N"/>
    <property type="match status" value="1"/>
</dbReference>
<gene>
    <name evidence="6" type="ORF">SAMN04487818_107331</name>
</gene>
<dbReference type="STRING" id="155974.SAMN04487818_107331"/>
<dbReference type="Gene3D" id="1.10.10.60">
    <property type="entry name" value="Homeodomain-like"/>
    <property type="match status" value="1"/>
</dbReference>
<keyword evidence="2" id="KW-0238">DNA-binding</keyword>
<feature type="domain" description="HTH tetR-type" evidence="4">
    <location>
        <begin position="17"/>
        <end position="60"/>
    </location>
</feature>
<dbReference type="SUPFAM" id="SSF48498">
    <property type="entry name" value="Tetracyclin repressor-like, C-terminal domain"/>
    <property type="match status" value="1"/>
</dbReference>